<dbReference type="Proteomes" id="UP000682733">
    <property type="component" value="Unassembled WGS sequence"/>
</dbReference>
<reference evidence="1" key="1">
    <citation type="submission" date="2021-02" db="EMBL/GenBank/DDBJ databases">
        <authorList>
            <person name="Nowell W R."/>
        </authorList>
    </citation>
    <scope>NUCLEOTIDE SEQUENCE</scope>
</reference>
<sequence>YFCLLTRQVAEEMFKMKAVYVAMKKVIIHSNSIENDPQQKSTMPSIALIKEALRLIHCAAVQMHCLYDKHLKETIKMILKQNCRTILIIHDDRHWLTVSDFKPFRNFLIMDISYQGITNQLFQLLSTYINTKAYGYTYYTFEVEPIPQHTIENAADAYVALAYGTLSLLNVGDINKNISHTVFD</sequence>
<protein>
    <submittedName>
        <fullName evidence="1">Uncharacterized protein</fullName>
    </submittedName>
</protein>
<organism evidence="1 5">
    <name type="scientific">Didymodactylos carnosus</name>
    <dbReference type="NCBI Taxonomy" id="1234261"/>
    <lineage>
        <taxon>Eukaryota</taxon>
        <taxon>Metazoa</taxon>
        <taxon>Spiralia</taxon>
        <taxon>Gnathifera</taxon>
        <taxon>Rotifera</taxon>
        <taxon>Eurotatoria</taxon>
        <taxon>Bdelloidea</taxon>
        <taxon>Philodinida</taxon>
        <taxon>Philodinidae</taxon>
        <taxon>Didymodactylos</taxon>
    </lineage>
</organism>
<dbReference type="AlphaFoldDB" id="A0A815G4V7"/>
<dbReference type="EMBL" id="CAJOBC010054968">
    <property type="protein sequence ID" value="CAF4190082.1"/>
    <property type="molecule type" value="Genomic_DNA"/>
</dbReference>
<evidence type="ECO:0000313" key="4">
    <source>
        <dbReference type="EMBL" id="CAF4303207.1"/>
    </source>
</evidence>
<evidence type="ECO:0000313" key="3">
    <source>
        <dbReference type="EMBL" id="CAF4190082.1"/>
    </source>
</evidence>
<evidence type="ECO:0000313" key="1">
    <source>
        <dbReference type="EMBL" id="CAF1334031.1"/>
    </source>
</evidence>
<accession>A0A815G4V7</accession>
<evidence type="ECO:0000313" key="5">
    <source>
        <dbReference type="Proteomes" id="UP000663829"/>
    </source>
</evidence>
<dbReference type="Proteomes" id="UP000681722">
    <property type="component" value="Unassembled WGS sequence"/>
</dbReference>
<keyword evidence="5" id="KW-1185">Reference proteome</keyword>
<gene>
    <name evidence="1" type="ORF">GPM918_LOCUS30099</name>
    <name evidence="2" type="ORF">OVA965_LOCUS37579</name>
    <name evidence="3" type="ORF">SRO942_LOCUS30702</name>
    <name evidence="4" type="ORF">TMI583_LOCUS38667</name>
</gene>
<name>A0A815G4V7_9BILA</name>
<dbReference type="EMBL" id="CAJNOQ010014063">
    <property type="protein sequence ID" value="CAF1334031.1"/>
    <property type="molecule type" value="Genomic_DNA"/>
</dbReference>
<dbReference type="Proteomes" id="UP000677228">
    <property type="component" value="Unassembled WGS sequence"/>
</dbReference>
<proteinExistence type="predicted"/>
<evidence type="ECO:0000313" key="2">
    <source>
        <dbReference type="EMBL" id="CAF1515928.1"/>
    </source>
</evidence>
<dbReference type="EMBL" id="CAJNOK010035702">
    <property type="protein sequence ID" value="CAF1515928.1"/>
    <property type="molecule type" value="Genomic_DNA"/>
</dbReference>
<feature type="non-terminal residue" evidence="1">
    <location>
        <position position="1"/>
    </location>
</feature>
<dbReference type="Proteomes" id="UP000663829">
    <property type="component" value="Unassembled WGS sequence"/>
</dbReference>
<dbReference type="EMBL" id="CAJOBA010057794">
    <property type="protein sequence ID" value="CAF4303207.1"/>
    <property type="molecule type" value="Genomic_DNA"/>
</dbReference>
<comment type="caution">
    <text evidence="1">The sequence shown here is derived from an EMBL/GenBank/DDBJ whole genome shotgun (WGS) entry which is preliminary data.</text>
</comment>